<accession>A0A0J1IMJ9</accession>
<gene>
    <name evidence="1" type="ORF">DEAC_c19600</name>
</gene>
<proteinExistence type="predicted"/>
<organism evidence="1 2">
    <name type="scientific">Desulfosporosinus acididurans</name>
    <dbReference type="NCBI Taxonomy" id="476652"/>
    <lineage>
        <taxon>Bacteria</taxon>
        <taxon>Bacillati</taxon>
        <taxon>Bacillota</taxon>
        <taxon>Clostridia</taxon>
        <taxon>Eubacteriales</taxon>
        <taxon>Desulfitobacteriaceae</taxon>
        <taxon>Desulfosporosinus</taxon>
    </lineage>
</organism>
<dbReference type="Proteomes" id="UP000036356">
    <property type="component" value="Unassembled WGS sequence"/>
</dbReference>
<dbReference type="STRING" id="476652.DEAC_c19600"/>
<reference evidence="1 2" key="1">
    <citation type="submission" date="2015-06" db="EMBL/GenBank/DDBJ databases">
        <title>Draft genome of the moderately acidophilic sulfate reducer Candidatus Desulfosporosinus acididurans strain M1.</title>
        <authorList>
            <person name="Poehlein A."/>
            <person name="Petzsch P."/>
            <person name="Johnson B.D."/>
            <person name="Schloemann M."/>
            <person name="Daniel R."/>
            <person name="Muehling M."/>
        </authorList>
    </citation>
    <scope>NUCLEOTIDE SEQUENCE [LARGE SCALE GENOMIC DNA]</scope>
    <source>
        <strain evidence="1 2">M1</strain>
    </source>
</reference>
<evidence type="ECO:0000313" key="1">
    <source>
        <dbReference type="EMBL" id="KLU65921.1"/>
    </source>
</evidence>
<keyword evidence="2" id="KW-1185">Reference proteome</keyword>
<dbReference type="EMBL" id="LDZY01000006">
    <property type="protein sequence ID" value="KLU65921.1"/>
    <property type="molecule type" value="Genomic_DNA"/>
</dbReference>
<dbReference type="RefSeq" id="WP_047809840.1">
    <property type="nucleotide sequence ID" value="NZ_LDZY01000006.1"/>
</dbReference>
<dbReference type="PATRIC" id="fig|476652.3.peg.2027"/>
<comment type="caution">
    <text evidence="1">The sequence shown here is derived from an EMBL/GenBank/DDBJ whole genome shotgun (WGS) entry which is preliminary data.</text>
</comment>
<name>A0A0J1IMJ9_9FIRM</name>
<protein>
    <submittedName>
        <fullName evidence="1">Uncharacterized protein</fullName>
    </submittedName>
</protein>
<dbReference type="AlphaFoldDB" id="A0A0J1IMJ9"/>
<evidence type="ECO:0000313" key="2">
    <source>
        <dbReference type="Proteomes" id="UP000036356"/>
    </source>
</evidence>
<sequence length="121" mass="13709">MTLIYRSKKCITRIALIPLVFILFLAVNLTVSSGTTSNSGDHEGISSNQSIVLNHTMLTDTYGWEKIKDTYSRDNIKGIGSDGRVDILLHLPLLCLIWKNQSKLLWRRNDTLVSLCVRMDE</sequence>